<dbReference type="AlphaFoldDB" id="A0A6S7FK95"/>
<dbReference type="EMBL" id="CACRXK020000224">
    <property type="protein sequence ID" value="CAB3979748.1"/>
    <property type="molecule type" value="Genomic_DNA"/>
</dbReference>
<dbReference type="PANTHER" id="PTHR47331">
    <property type="entry name" value="PHD-TYPE DOMAIN-CONTAINING PROTEIN"/>
    <property type="match status" value="1"/>
</dbReference>
<organism evidence="1 2">
    <name type="scientific">Paramuricea clavata</name>
    <name type="common">Red gorgonian</name>
    <name type="synonym">Violescent sea-whip</name>
    <dbReference type="NCBI Taxonomy" id="317549"/>
    <lineage>
        <taxon>Eukaryota</taxon>
        <taxon>Metazoa</taxon>
        <taxon>Cnidaria</taxon>
        <taxon>Anthozoa</taxon>
        <taxon>Octocorallia</taxon>
        <taxon>Malacalcyonacea</taxon>
        <taxon>Plexauridae</taxon>
        <taxon>Paramuricea</taxon>
    </lineage>
</organism>
<proteinExistence type="predicted"/>
<evidence type="ECO:0000313" key="1">
    <source>
        <dbReference type="EMBL" id="CAB3979748.1"/>
    </source>
</evidence>
<reference evidence="1" key="1">
    <citation type="submission" date="2020-04" db="EMBL/GenBank/DDBJ databases">
        <authorList>
            <person name="Alioto T."/>
            <person name="Alioto T."/>
            <person name="Gomez Garrido J."/>
        </authorList>
    </citation>
    <scope>NUCLEOTIDE SEQUENCE</scope>
    <source>
        <strain evidence="1">A484AB</strain>
    </source>
</reference>
<name>A0A6S7FK95_PARCT</name>
<accession>A0A6S7FK95</accession>
<gene>
    <name evidence="1" type="ORF">PACLA_8A086066</name>
</gene>
<evidence type="ECO:0000313" key="2">
    <source>
        <dbReference type="Proteomes" id="UP001152795"/>
    </source>
</evidence>
<keyword evidence="2" id="KW-1185">Reference proteome</keyword>
<dbReference type="Proteomes" id="UP001152795">
    <property type="component" value="Unassembled WGS sequence"/>
</dbReference>
<dbReference type="InterPro" id="IPR005312">
    <property type="entry name" value="DUF1759"/>
</dbReference>
<sequence>MSESSEALKAAKIQRPSAKAALTRLGKALNHLCENERPAEEVSDYLIKVEQAFDNVVSKHELYANLIDQDEEFEQEEQWLDECQTFFLKLDIDAKCYIENVSAKISKSSLEKNPQNSLGMIGMQNTPSASNTSPEISEPCISNENNVIDISTPQENPSINDEVSIESVSIPPEFLQNNLEQNASQSESQPEVSSEAGPAYNSTPCGFLMEKPNCPNFVHAIESRYSKRDAISLLRTCLKEKPLELIKGIGSDYDAAWEYLDSIYGDPRFVSDTITQDIAKFKPLEEGEDVRFCDLVHLVRRSYNTLKEVGVPSDMDNSHMLSIIEQKICPDDRKVWSRDLERERKPATLNALMTWITCEMKSRMRATAPVRSGLTNRRKINRLHGEIEGGNKSGNKCSLCNNSSHWPDQCQKIAAMSVEERLVVAKQNHVCFSCLKKAGSR</sequence>
<protein>
    <submittedName>
        <fullName evidence="1">Uncharacterized protein</fullName>
    </submittedName>
</protein>
<comment type="caution">
    <text evidence="1">The sequence shown here is derived from an EMBL/GenBank/DDBJ whole genome shotgun (WGS) entry which is preliminary data.</text>
</comment>
<dbReference type="Pfam" id="PF03564">
    <property type="entry name" value="DUF1759"/>
    <property type="match status" value="1"/>
</dbReference>